<proteinExistence type="predicted"/>
<keyword evidence="4" id="KW-1185">Reference proteome</keyword>
<evidence type="ECO:0000313" key="3">
    <source>
        <dbReference type="EMBL" id="SCL60140.1"/>
    </source>
</evidence>
<sequence length="194" mass="19615">MRRRFLASGPLVVCALLLHVGMPYHPPTDATGTRPATGTPAGQVGSPEVPPARTPPVTALHAATIAHTAPAAPTGDTAHTSSSAGTSSAAGTDDTARTTPAARTDDTARTAPAAGVPAGRSRSSRWMTGCGTEAYGLLVRTGRGGQGTERRADPTAPPRTIRYVQSGQGGTSADPGASHRRSGSGQDRSTVLRC</sequence>
<feature type="compositionally biased region" description="Low complexity" evidence="1">
    <location>
        <begin position="71"/>
        <end position="102"/>
    </location>
</feature>
<gene>
    <name evidence="3" type="ORF">GA0070617_4292</name>
</gene>
<keyword evidence="2" id="KW-0732">Signal</keyword>
<feature type="region of interest" description="Disordered" evidence="1">
    <location>
        <begin position="28"/>
        <end position="55"/>
    </location>
</feature>
<evidence type="ECO:0000313" key="4">
    <source>
        <dbReference type="Proteomes" id="UP000198937"/>
    </source>
</evidence>
<organism evidence="3 4">
    <name type="scientific">Micromonospora yangpuensis</name>
    <dbReference type="NCBI Taxonomy" id="683228"/>
    <lineage>
        <taxon>Bacteria</taxon>
        <taxon>Bacillati</taxon>
        <taxon>Actinomycetota</taxon>
        <taxon>Actinomycetes</taxon>
        <taxon>Micromonosporales</taxon>
        <taxon>Micromonosporaceae</taxon>
        <taxon>Micromonospora</taxon>
    </lineage>
</organism>
<feature type="region of interest" description="Disordered" evidence="1">
    <location>
        <begin position="71"/>
        <end position="194"/>
    </location>
</feature>
<protein>
    <submittedName>
        <fullName evidence="3">Uncharacterized protein</fullName>
    </submittedName>
</protein>
<feature type="chain" id="PRO_5038959378" evidence="2">
    <location>
        <begin position="26"/>
        <end position="194"/>
    </location>
</feature>
<name>A0A1C6V2M3_9ACTN</name>
<accession>A0A1C6V2M3</accession>
<feature type="compositionally biased region" description="Polar residues" evidence="1">
    <location>
        <begin position="183"/>
        <end position="194"/>
    </location>
</feature>
<evidence type="ECO:0000256" key="2">
    <source>
        <dbReference type="SAM" id="SignalP"/>
    </source>
</evidence>
<dbReference type="RefSeq" id="WP_091441553.1">
    <property type="nucleotide sequence ID" value="NZ_BMMJ01000002.1"/>
</dbReference>
<reference evidence="3 4" key="1">
    <citation type="submission" date="2016-06" db="EMBL/GenBank/DDBJ databases">
        <authorList>
            <person name="Kjaerup R.B."/>
            <person name="Dalgaard T.S."/>
            <person name="Juul-Madsen H.R."/>
        </authorList>
    </citation>
    <scope>NUCLEOTIDE SEQUENCE [LARGE SCALE GENOMIC DNA]</scope>
    <source>
        <strain evidence="3 4">DSM 45577</strain>
    </source>
</reference>
<evidence type="ECO:0000256" key="1">
    <source>
        <dbReference type="SAM" id="MobiDB-lite"/>
    </source>
</evidence>
<dbReference type="EMBL" id="FMIA01000002">
    <property type="protein sequence ID" value="SCL60140.1"/>
    <property type="molecule type" value="Genomic_DNA"/>
</dbReference>
<feature type="compositionally biased region" description="Low complexity" evidence="1">
    <location>
        <begin position="28"/>
        <end position="42"/>
    </location>
</feature>
<dbReference type="AlphaFoldDB" id="A0A1C6V2M3"/>
<feature type="signal peptide" evidence="2">
    <location>
        <begin position="1"/>
        <end position="25"/>
    </location>
</feature>
<dbReference type="Proteomes" id="UP000198937">
    <property type="component" value="Unassembled WGS sequence"/>
</dbReference>